<evidence type="ECO:0000313" key="2">
    <source>
        <dbReference type="EMBL" id="GLH68617.1"/>
    </source>
</evidence>
<organism evidence="2 3">
    <name type="scientific">Geothrix rubra</name>
    <dbReference type="NCBI Taxonomy" id="2927977"/>
    <lineage>
        <taxon>Bacteria</taxon>
        <taxon>Pseudomonadati</taxon>
        <taxon>Acidobacteriota</taxon>
        <taxon>Holophagae</taxon>
        <taxon>Holophagales</taxon>
        <taxon>Holophagaceae</taxon>
        <taxon>Geothrix</taxon>
    </lineage>
</organism>
<feature type="compositionally biased region" description="Pro residues" evidence="1">
    <location>
        <begin position="230"/>
        <end position="241"/>
    </location>
</feature>
<name>A0ABQ5Q1L3_9BACT</name>
<evidence type="ECO:0008006" key="4">
    <source>
        <dbReference type="Google" id="ProtNLM"/>
    </source>
</evidence>
<proteinExistence type="predicted"/>
<protein>
    <recommendedName>
        <fullName evidence="4">DUF3313 domain-containing protein</fullName>
    </recommendedName>
</protein>
<evidence type="ECO:0000313" key="3">
    <source>
        <dbReference type="Proteomes" id="UP001165089"/>
    </source>
</evidence>
<evidence type="ECO:0000256" key="1">
    <source>
        <dbReference type="SAM" id="MobiDB-lite"/>
    </source>
</evidence>
<keyword evidence="3" id="KW-1185">Reference proteome</keyword>
<reference evidence="2 3" key="1">
    <citation type="journal article" date="2023" name="Antonie Van Leeuwenhoek">
        <title>Mesoterricola silvestris gen. nov., sp. nov., Mesoterricola sediminis sp. nov., Geothrix oryzae sp. nov., Geothrix edaphica sp. nov., Geothrix rubra sp. nov., and Geothrix limicola sp. nov., six novel members of Acidobacteriota isolated from soils.</title>
        <authorList>
            <person name="Itoh H."/>
            <person name="Sugisawa Y."/>
            <person name="Mise K."/>
            <person name="Xu Z."/>
            <person name="Kuniyasu M."/>
            <person name="Ushijima N."/>
            <person name="Kawano K."/>
            <person name="Kobayashi E."/>
            <person name="Shiratori Y."/>
            <person name="Masuda Y."/>
            <person name="Senoo K."/>
        </authorList>
    </citation>
    <scope>NUCLEOTIDE SEQUENCE [LARGE SCALE GENOMIC DNA]</scope>
    <source>
        <strain evidence="2 3">Red803</strain>
    </source>
</reference>
<feature type="region of interest" description="Disordered" evidence="1">
    <location>
        <begin position="224"/>
        <end position="247"/>
    </location>
</feature>
<gene>
    <name evidence="2" type="ORF">GETHPA_01500</name>
</gene>
<dbReference type="PROSITE" id="PS51257">
    <property type="entry name" value="PROKAR_LIPOPROTEIN"/>
    <property type="match status" value="1"/>
</dbReference>
<dbReference type="EMBL" id="BSDD01000001">
    <property type="protein sequence ID" value="GLH68617.1"/>
    <property type="molecule type" value="Genomic_DNA"/>
</dbReference>
<sequence length="247" mass="27047">MRRASWLFLVPLLAAFGCRRPDVEGFLRKPPPVTVAVSMPPEVPEREAYRKEFAAALRARLATRLVVVPEGVTPPAGAAQLQVEIRDLAPSPGSPHPAVVGATTGVAVGLLSAAAGNREGAFFDGLFWGLWAGSNVAAERDRTDERLGYRPSRVRAQVRLMQPGNPEPLWVTSVDPYEVVESMDPLPPGSRDDVDRIREEEAKGFARVVVRRLSEDFHMMAVSEQRFYQPPAPQPATPEPAPEPKKD</sequence>
<comment type="caution">
    <text evidence="2">The sequence shown here is derived from an EMBL/GenBank/DDBJ whole genome shotgun (WGS) entry which is preliminary data.</text>
</comment>
<dbReference type="RefSeq" id="WP_285722147.1">
    <property type="nucleotide sequence ID" value="NZ_BSDD01000001.1"/>
</dbReference>
<dbReference type="Proteomes" id="UP001165089">
    <property type="component" value="Unassembled WGS sequence"/>
</dbReference>
<accession>A0ABQ5Q1L3</accession>